<feature type="transmembrane region" description="Helical" evidence="2">
    <location>
        <begin position="26"/>
        <end position="43"/>
    </location>
</feature>
<evidence type="ECO:0000256" key="2">
    <source>
        <dbReference type="SAM" id="Phobius"/>
    </source>
</evidence>
<keyword evidence="4" id="KW-1185">Reference proteome</keyword>
<feature type="compositionally biased region" description="Polar residues" evidence="1">
    <location>
        <begin position="89"/>
        <end position="117"/>
    </location>
</feature>
<accession>A0A7J7IYB5</accession>
<keyword evidence="2" id="KW-0472">Membrane</keyword>
<evidence type="ECO:0000313" key="3">
    <source>
        <dbReference type="EMBL" id="KAF6018913.1"/>
    </source>
</evidence>
<keyword evidence="2" id="KW-1133">Transmembrane helix</keyword>
<gene>
    <name evidence="3" type="ORF">EB796_022798</name>
</gene>
<protein>
    <submittedName>
        <fullName evidence="3">Uncharacterized protein</fullName>
    </submittedName>
</protein>
<evidence type="ECO:0000313" key="4">
    <source>
        <dbReference type="Proteomes" id="UP000593567"/>
    </source>
</evidence>
<dbReference type="EMBL" id="VXIV02003269">
    <property type="protein sequence ID" value="KAF6018913.1"/>
    <property type="molecule type" value="Genomic_DNA"/>
</dbReference>
<dbReference type="OrthoDB" id="6618101at2759"/>
<dbReference type="Proteomes" id="UP000593567">
    <property type="component" value="Unassembled WGS sequence"/>
</dbReference>
<reference evidence="3" key="1">
    <citation type="submission" date="2020-06" db="EMBL/GenBank/DDBJ databases">
        <title>Draft genome of Bugula neritina, a colonial animal packing powerful symbionts and potential medicines.</title>
        <authorList>
            <person name="Rayko M."/>
        </authorList>
    </citation>
    <scope>NUCLEOTIDE SEQUENCE [LARGE SCALE GENOMIC DNA]</scope>
    <source>
        <strain evidence="3">Kwan_BN1</strain>
    </source>
</reference>
<feature type="region of interest" description="Disordered" evidence="1">
    <location>
        <begin position="89"/>
        <end position="162"/>
    </location>
</feature>
<sequence>MCCYKYQLQQAYVATSKANGGNLQQWYFAFAVGSAVIIRAVAFKYHGQRKVTMATPKRGTSIEKENPFRPGSEIRKEVDDLLRSSTISGDQITIVDPSSPQYQQGKRSNGDSTSAELTDNEHVLVTTVNSPSKEVDTPHKDGNDNEPSEQHKPSISESNGLPVMDEVNNTAEIDNNHTVDETDNIILLLSLVLQDDIFLQQTFMKYCMYKVDEQITGHIL</sequence>
<organism evidence="3 4">
    <name type="scientific">Bugula neritina</name>
    <name type="common">Brown bryozoan</name>
    <name type="synonym">Sertularia neritina</name>
    <dbReference type="NCBI Taxonomy" id="10212"/>
    <lineage>
        <taxon>Eukaryota</taxon>
        <taxon>Metazoa</taxon>
        <taxon>Spiralia</taxon>
        <taxon>Lophotrochozoa</taxon>
        <taxon>Bryozoa</taxon>
        <taxon>Gymnolaemata</taxon>
        <taxon>Cheilostomatida</taxon>
        <taxon>Flustrina</taxon>
        <taxon>Buguloidea</taxon>
        <taxon>Bugulidae</taxon>
        <taxon>Bugula</taxon>
    </lineage>
</organism>
<feature type="compositionally biased region" description="Basic and acidic residues" evidence="1">
    <location>
        <begin position="133"/>
        <end position="154"/>
    </location>
</feature>
<comment type="caution">
    <text evidence="3">The sequence shown here is derived from an EMBL/GenBank/DDBJ whole genome shotgun (WGS) entry which is preliminary data.</text>
</comment>
<dbReference type="AlphaFoldDB" id="A0A7J7IYB5"/>
<keyword evidence="2" id="KW-0812">Transmembrane</keyword>
<evidence type="ECO:0000256" key="1">
    <source>
        <dbReference type="SAM" id="MobiDB-lite"/>
    </source>
</evidence>
<name>A0A7J7IYB5_BUGNE</name>
<proteinExistence type="predicted"/>